<proteinExistence type="predicted"/>
<dbReference type="EMBL" id="JAQNDN010000007">
    <property type="protein sequence ID" value="MDC0669410.1"/>
    <property type="molecule type" value="Genomic_DNA"/>
</dbReference>
<feature type="signal peptide" evidence="1">
    <location>
        <begin position="1"/>
        <end position="21"/>
    </location>
</feature>
<evidence type="ECO:0000313" key="2">
    <source>
        <dbReference type="EMBL" id="MDC0669410.1"/>
    </source>
</evidence>
<dbReference type="RefSeq" id="WP_271999225.1">
    <property type="nucleotide sequence ID" value="NZ_JAQNDN010000007.1"/>
</dbReference>
<feature type="chain" id="PRO_5047333954" evidence="1">
    <location>
        <begin position="22"/>
        <end position="214"/>
    </location>
</feature>
<protein>
    <submittedName>
        <fullName evidence="2">Uncharacterized protein</fullName>
    </submittedName>
</protein>
<dbReference type="Proteomes" id="UP001217838">
    <property type="component" value="Unassembled WGS sequence"/>
</dbReference>
<evidence type="ECO:0000313" key="3">
    <source>
        <dbReference type="Proteomes" id="UP001217838"/>
    </source>
</evidence>
<evidence type="ECO:0000256" key="1">
    <source>
        <dbReference type="SAM" id="SignalP"/>
    </source>
</evidence>
<gene>
    <name evidence="2" type="ORF">POL58_16770</name>
</gene>
<name>A0ABT5B5K2_9BACT</name>
<sequence>MYRLDIALSLVVSLATAPAIAAGATMPQAAGRATFEIEDLSVEAQRVGPGQFAFVIRFLRPEGSGELRIDLWNGSERSTMEAWFSFADAPHLFLRQVEGNEEHEVWLSPVLERELAHDSPALMNIFWAVLADPRVHAQVTGWLATVPPDPAAKNPACGVTKWGLKAIVWIAGAACCSGSFGVLCATCAVGGGTALDAIDGIDCDKECKPDCPIA</sequence>
<comment type="caution">
    <text evidence="2">The sequence shown here is derived from an EMBL/GenBank/DDBJ whole genome shotgun (WGS) entry which is preliminary data.</text>
</comment>
<organism evidence="2 3">
    <name type="scientific">Nannocystis radixulma</name>
    <dbReference type="NCBI Taxonomy" id="2995305"/>
    <lineage>
        <taxon>Bacteria</taxon>
        <taxon>Pseudomonadati</taxon>
        <taxon>Myxococcota</taxon>
        <taxon>Polyangia</taxon>
        <taxon>Nannocystales</taxon>
        <taxon>Nannocystaceae</taxon>
        <taxon>Nannocystis</taxon>
    </lineage>
</organism>
<accession>A0ABT5B5K2</accession>
<keyword evidence="1" id="KW-0732">Signal</keyword>
<reference evidence="2 3" key="1">
    <citation type="submission" date="2022-11" db="EMBL/GenBank/DDBJ databases">
        <title>Minimal conservation of predation-associated metabolite biosynthetic gene clusters underscores biosynthetic potential of Myxococcota including descriptions for ten novel species: Archangium lansinium sp. nov., Myxococcus landrumus sp. nov., Nannocystis bai.</title>
        <authorList>
            <person name="Ahearne A."/>
            <person name="Stevens C."/>
            <person name="Dowd S."/>
        </authorList>
    </citation>
    <scope>NUCLEOTIDE SEQUENCE [LARGE SCALE GENOMIC DNA]</scope>
    <source>
        <strain evidence="2 3">NCELM</strain>
    </source>
</reference>
<keyword evidence="3" id="KW-1185">Reference proteome</keyword>